<evidence type="ECO:0000256" key="1">
    <source>
        <dbReference type="ARBA" id="ARBA00004141"/>
    </source>
</evidence>
<feature type="transmembrane region" description="Helical" evidence="8">
    <location>
        <begin position="102"/>
        <end position="122"/>
    </location>
</feature>
<dbReference type="InterPro" id="IPR009716">
    <property type="entry name" value="Ferroportin-1"/>
</dbReference>
<feature type="transmembrane region" description="Helical" evidence="8">
    <location>
        <begin position="77"/>
        <end position="96"/>
    </location>
</feature>
<dbReference type="PANTHER" id="PTHR11660">
    <property type="entry name" value="SOLUTE CARRIER FAMILY 40 MEMBER"/>
    <property type="match status" value="1"/>
</dbReference>
<dbReference type="AlphaFoldDB" id="A0A7S3PWE3"/>
<comment type="subcellular location">
    <subcellularLocation>
        <location evidence="1">Membrane</location>
        <topology evidence="1">Multi-pass membrane protein</topology>
    </subcellularLocation>
</comment>
<evidence type="ECO:0000256" key="6">
    <source>
        <dbReference type="ARBA" id="ARBA00023136"/>
    </source>
</evidence>
<evidence type="ECO:0000313" key="9">
    <source>
        <dbReference type="EMBL" id="CAE0457717.1"/>
    </source>
</evidence>
<feature type="compositionally biased region" description="Basic residues" evidence="7">
    <location>
        <begin position="1"/>
        <end position="21"/>
    </location>
</feature>
<feature type="transmembrane region" description="Helical" evidence="8">
    <location>
        <begin position="225"/>
        <end position="244"/>
    </location>
</feature>
<keyword evidence="5 8" id="KW-1133">Transmembrane helix</keyword>
<gene>
    <name evidence="9" type="ORF">CDEB00056_LOCUS2558</name>
</gene>
<dbReference type="InterPro" id="IPR036259">
    <property type="entry name" value="MFS_trans_sf"/>
</dbReference>
<feature type="transmembrane region" description="Helical" evidence="8">
    <location>
        <begin position="348"/>
        <end position="365"/>
    </location>
</feature>
<feature type="transmembrane region" description="Helical" evidence="8">
    <location>
        <begin position="546"/>
        <end position="565"/>
    </location>
</feature>
<evidence type="ECO:0000256" key="3">
    <source>
        <dbReference type="ARBA" id="ARBA00022448"/>
    </source>
</evidence>
<feature type="transmembrane region" description="Helical" evidence="8">
    <location>
        <begin position="645"/>
        <end position="662"/>
    </location>
</feature>
<dbReference type="GO" id="GO:0005381">
    <property type="term" value="F:iron ion transmembrane transporter activity"/>
    <property type="evidence" value="ECO:0007669"/>
    <property type="project" value="InterPro"/>
</dbReference>
<feature type="compositionally biased region" description="Low complexity" evidence="7">
    <location>
        <begin position="186"/>
        <end position="199"/>
    </location>
</feature>
<feature type="region of interest" description="Disordered" evidence="7">
    <location>
        <begin position="1"/>
        <end position="32"/>
    </location>
</feature>
<feature type="transmembrane region" description="Helical" evidence="8">
    <location>
        <begin position="602"/>
        <end position="624"/>
    </location>
</feature>
<accession>A0A7S3PWE3</accession>
<keyword evidence="3" id="KW-0813">Transport</keyword>
<feature type="transmembrane region" description="Helical" evidence="8">
    <location>
        <begin position="572"/>
        <end position="596"/>
    </location>
</feature>
<dbReference type="Gene3D" id="1.20.1250.20">
    <property type="entry name" value="MFS general substrate transporter like domains"/>
    <property type="match status" value="1"/>
</dbReference>
<protein>
    <recommendedName>
        <fullName evidence="10">Solute carrier family 40 protein</fullName>
    </recommendedName>
</protein>
<evidence type="ECO:0000256" key="2">
    <source>
        <dbReference type="ARBA" id="ARBA00006279"/>
    </source>
</evidence>
<feature type="transmembrane region" description="Helical" evidence="8">
    <location>
        <begin position="668"/>
        <end position="691"/>
    </location>
</feature>
<dbReference type="EMBL" id="HBIO01003714">
    <property type="protein sequence ID" value="CAE0457717.1"/>
    <property type="molecule type" value="Transcribed_RNA"/>
</dbReference>
<evidence type="ECO:0008006" key="10">
    <source>
        <dbReference type="Google" id="ProtNLM"/>
    </source>
</evidence>
<organism evidence="9">
    <name type="scientific">Chaetoceros debilis</name>
    <dbReference type="NCBI Taxonomy" id="122233"/>
    <lineage>
        <taxon>Eukaryota</taxon>
        <taxon>Sar</taxon>
        <taxon>Stramenopiles</taxon>
        <taxon>Ochrophyta</taxon>
        <taxon>Bacillariophyta</taxon>
        <taxon>Coscinodiscophyceae</taxon>
        <taxon>Chaetocerotophycidae</taxon>
        <taxon>Chaetocerotales</taxon>
        <taxon>Chaetocerotaceae</taxon>
        <taxon>Chaetoceros</taxon>
    </lineage>
</organism>
<feature type="transmembrane region" description="Helical" evidence="8">
    <location>
        <begin position="519"/>
        <end position="540"/>
    </location>
</feature>
<dbReference type="Pfam" id="PF06963">
    <property type="entry name" value="FPN1"/>
    <property type="match status" value="3"/>
</dbReference>
<feature type="region of interest" description="Disordered" evidence="7">
    <location>
        <begin position="170"/>
        <end position="199"/>
    </location>
</feature>
<feature type="transmembrane region" description="Helical" evidence="8">
    <location>
        <begin position="134"/>
        <end position="154"/>
    </location>
</feature>
<evidence type="ECO:0000256" key="8">
    <source>
        <dbReference type="SAM" id="Phobius"/>
    </source>
</evidence>
<keyword evidence="6 8" id="KW-0472">Membrane</keyword>
<feature type="transmembrane region" description="Helical" evidence="8">
    <location>
        <begin position="380"/>
        <end position="401"/>
    </location>
</feature>
<name>A0A7S3PWE3_9STRA</name>
<dbReference type="GO" id="GO:0016020">
    <property type="term" value="C:membrane"/>
    <property type="evidence" value="ECO:0007669"/>
    <property type="project" value="UniProtKB-SubCell"/>
</dbReference>
<evidence type="ECO:0000256" key="4">
    <source>
        <dbReference type="ARBA" id="ARBA00022692"/>
    </source>
</evidence>
<reference evidence="9" key="1">
    <citation type="submission" date="2021-01" db="EMBL/GenBank/DDBJ databases">
        <authorList>
            <person name="Corre E."/>
            <person name="Pelletier E."/>
            <person name="Niang G."/>
            <person name="Scheremetjew M."/>
            <person name="Finn R."/>
            <person name="Kale V."/>
            <person name="Holt S."/>
            <person name="Cochrane G."/>
            <person name="Meng A."/>
            <person name="Brown T."/>
            <person name="Cohen L."/>
        </authorList>
    </citation>
    <scope>NUCLEOTIDE SEQUENCE</scope>
    <source>
        <strain evidence="9">MM31A-1</strain>
    </source>
</reference>
<dbReference type="PANTHER" id="PTHR11660:SF57">
    <property type="entry name" value="SOLUTE CARRIER FAMILY 40 MEMBER"/>
    <property type="match status" value="1"/>
</dbReference>
<proteinExistence type="inferred from homology"/>
<dbReference type="SUPFAM" id="SSF103473">
    <property type="entry name" value="MFS general substrate transporter"/>
    <property type="match status" value="1"/>
</dbReference>
<evidence type="ECO:0000256" key="5">
    <source>
        <dbReference type="ARBA" id="ARBA00022989"/>
    </source>
</evidence>
<keyword evidence="4 8" id="KW-0812">Transmembrane</keyword>
<evidence type="ECO:0000256" key="7">
    <source>
        <dbReference type="SAM" id="MobiDB-lite"/>
    </source>
</evidence>
<sequence>MKLKTKRKTRRLKLKKHKKKMNLPSVREDEKDPNEASPLLLAFSTNFDKQKSLGRENLEIARRILYVSHLSAKFTEVGWQFCLILFLTALAGYQSLVLVSTYGLFSGLVVCLFGSTAGSIIDNPKYSRWSIAKVLIWTQNISIVVATLCCFYLLRMIKLSDISSISLNEGGGDEDQVEDPNTVDANVNNLNSDGDSNGNTSDSGGNLFLLFFKNMFRDFIPPSNAVSIFLVVALHIFGALAKLTDQAMTVAMERDWIVVMSKVVSSDMENTNLDEESMSLSVGQSASIGSFSTSSVAQSGDSIVSSGEVTVGSISVGNDNHINQGILRQLKEKTWLTQTNTSMKQIDLLCKVVGPAAAGIFVASFDEHDPLKTITTNVMHWYHLSYAAIIVGILNLISLYVEYTCTKKIYELVPLLTVRRGYAKEVDTDTASVIAAPSKSSKVTTPTDIHRQQSDNTMVAANKHKVDKEKVLDEAKIGSDDSADQAQLTTIGCGIFQLPYGLSLFLEQPVATGGLALSLLYLNILSFGALMTAYLVWIGLDYGTIGTLRGVSSVVGLLGTVVFRISSERRGLAVTGMWSITFQFVCLSLCLISLRVHNFGVALWLLVIGVCLSRVGLWVFDLTITQYMQEQIPEEIRGAIGGVQKSLNSFFDLTTYALGLIFSAPEQFWVLVAIGYGSVGVAMLLYFFGIFSRRKTLAL</sequence>
<comment type="similarity">
    <text evidence="2">Belongs to the ferroportin (FP) (TC 2.A.100) family. SLC40A subfamily.</text>
</comment>